<dbReference type="Proteomes" id="UP001152531">
    <property type="component" value="Unassembled WGS sequence"/>
</dbReference>
<evidence type="ECO:0000313" key="1">
    <source>
        <dbReference type="EMBL" id="CAH6718266.1"/>
    </source>
</evidence>
<dbReference type="EMBL" id="CALSDN010000001">
    <property type="protein sequence ID" value="CAH6718266.1"/>
    <property type="molecule type" value="Genomic_DNA"/>
</dbReference>
<sequence length="548" mass="64241">MSEFNNDIDRALDLLYQYSPKFKKSIELIQKLSQQLKLDTFIDTDAYSHILDQPLKDENDNIIKFQRLSIAGSIILIDIDFLESTIYRVSFSSASQLDSSEPIKDTLEVLPKIEMIEDTKFINIDFNSKSINSLLNSAKLESILLKNLGQSRLNNFPKNLRYLANLDRLSTTATDLFSYNDHIGLILNSLYQIEVENNNNWLFKQGLLNTVGKVLFNNNDEIGIFIEYWQDFKYINHEYLNEDPVKLNQDQLLLGKKYNVLLDVNVDHFTQSIDYIGETRDEIWQLNDGKYQFNFTDESYLVPNKISSSKEETENIKFQPRWNLYLNLNYPIYLPINVLEFIGINHFEEAKLPEYEFFEKLNTEKELYLVNDKDEKISIKSEIHSKFIPISRISIKKLVDIPSFLKIFRNQLVLTNILHHVILQCKQREVNANNEIKSNLTKTLELANSDELNLKSLNVDDDILLDDFMNDSNFIVNEEEEDLVIKINDISYKDHDIMVSISGKNSVNFKISNGEFKLLDDTIDEKQHDFIKLLNYSEDIFKSWNFYY</sequence>
<accession>A0ACA9Y0E3</accession>
<protein>
    <submittedName>
        <fullName evidence="1">Mediator of RNA polymerase II transcription subunit 1</fullName>
    </submittedName>
</protein>
<keyword evidence="2" id="KW-1185">Reference proteome</keyword>
<reference evidence="1" key="1">
    <citation type="submission" date="2022-06" db="EMBL/GenBank/DDBJ databases">
        <authorList>
            <person name="Legras J.-L."/>
            <person name="Devillers H."/>
            <person name="Grondin C."/>
        </authorList>
    </citation>
    <scope>NUCLEOTIDE SEQUENCE</scope>
    <source>
        <strain evidence="1">CLIB 1444</strain>
    </source>
</reference>
<gene>
    <name evidence="1" type="ORF">CLIB1444_01S02872</name>
</gene>
<name>A0ACA9Y0E3_9ASCO</name>
<comment type="caution">
    <text evidence="1">The sequence shown here is derived from an EMBL/GenBank/DDBJ whole genome shotgun (WGS) entry which is preliminary data.</text>
</comment>
<organism evidence="1 2">
    <name type="scientific">[Candida] jaroonii</name>
    <dbReference type="NCBI Taxonomy" id="467808"/>
    <lineage>
        <taxon>Eukaryota</taxon>
        <taxon>Fungi</taxon>
        <taxon>Dikarya</taxon>
        <taxon>Ascomycota</taxon>
        <taxon>Saccharomycotina</taxon>
        <taxon>Pichiomycetes</taxon>
        <taxon>Debaryomycetaceae</taxon>
        <taxon>Yamadazyma</taxon>
    </lineage>
</organism>
<proteinExistence type="predicted"/>
<evidence type="ECO:0000313" key="2">
    <source>
        <dbReference type="Proteomes" id="UP001152531"/>
    </source>
</evidence>